<dbReference type="AlphaFoldDB" id="C1EGC0"/>
<reference evidence="11 12" key="1">
    <citation type="journal article" date="2009" name="Science">
        <title>Green evolution and dynamic adaptations revealed by genomes of the marine picoeukaryotes Micromonas.</title>
        <authorList>
            <person name="Worden A.Z."/>
            <person name="Lee J.H."/>
            <person name="Mock T."/>
            <person name="Rouze P."/>
            <person name="Simmons M.P."/>
            <person name="Aerts A.L."/>
            <person name="Allen A.E."/>
            <person name="Cuvelier M.L."/>
            <person name="Derelle E."/>
            <person name="Everett M.V."/>
            <person name="Foulon E."/>
            <person name="Grimwood J."/>
            <person name="Gundlach H."/>
            <person name="Henrissat B."/>
            <person name="Napoli C."/>
            <person name="McDonald S.M."/>
            <person name="Parker M.S."/>
            <person name="Rombauts S."/>
            <person name="Salamov A."/>
            <person name="Von Dassow P."/>
            <person name="Badger J.H."/>
            <person name="Coutinho P.M."/>
            <person name="Demir E."/>
            <person name="Dubchak I."/>
            <person name="Gentemann C."/>
            <person name="Eikrem W."/>
            <person name="Gready J.E."/>
            <person name="John U."/>
            <person name="Lanier W."/>
            <person name="Lindquist E.A."/>
            <person name="Lucas S."/>
            <person name="Mayer K.F."/>
            <person name="Moreau H."/>
            <person name="Not F."/>
            <person name="Otillar R."/>
            <person name="Panaud O."/>
            <person name="Pangilinan J."/>
            <person name="Paulsen I."/>
            <person name="Piegu B."/>
            <person name="Poliakov A."/>
            <person name="Robbens S."/>
            <person name="Schmutz J."/>
            <person name="Toulza E."/>
            <person name="Wyss T."/>
            <person name="Zelensky A."/>
            <person name="Zhou K."/>
            <person name="Armbrust E.V."/>
            <person name="Bhattacharya D."/>
            <person name="Goodenough U.W."/>
            <person name="Van de Peer Y."/>
            <person name="Grigoriev I.V."/>
        </authorList>
    </citation>
    <scope>NUCLEOTIDE SEQUENCE [LARGE SCALE GENOMIC DNA]</scope>
    <source>
        <strain evidence="12">RCC299 / NOUM17</strain>
    </source>
</reference>
<evidence type="ECO:0000256" key="5">
    <source>
        <dbReference type="ARBA" id="ARBA00022989"/>
    </source>
</evidence>
<dbReference type="EC" id="2.3.1.225" evidence="8"/>
<dbReference type="OrthoDB" id="331948at2759"/>
<dbReference type="PROSITE" id="PS50216">
    <property type="entry name" value="DHHC"/>
    <property type="match status" value="1"/>
</dbReference>
<evidence type="ECO:0000256" key="3">
    <source>
        <dbReference type="ARBA" id="ARBA00022679"/>
    </source>
</evidence>
<feature type="transmembrane region" description="Helical" evidence="8">
    <location>
        <begin position="63"/>
        <end position="84"/>
    </location>
</feature>
<keyword evidence="6 8" id="KW-0472">Membrane</keyword>
<dbReference type="KEGG" id="mis:MICPUN_63587"/>
<keyword evidence="7 8" id="KW-0012">Acyltransferase</keyword>
<dbReference type="PANTHER" id="PTHR12246">
    <property type="entry name" value="PALMITOYLTRANSFERASE ZDHHC16"/>
    <property type="match status" value="1"/>
</dbReference>
<evidence type="ECO:0000256" key="2">
    <source>
        <dbReference type="ARBA" id="ARBA00008574"/>
    </source>
</evidence>
<dbReference type="OMA" id="DTWESSE"/>
<dbReference type="GO" id="GO:0016020">
    <property type="term" value="C:membrane"/>
    <property type="evidence" value="ECO:0007669"/>
    <property type="project" value="UniProtKB-SubCell"/>
</dbReference>
<protein>
    <recommendedName>
        <fullName evidence="8">S-acyltransferase</fullName>
        <ecNumber evidence="8">2.3.1.225</ecNumber>
    </recommendedName>
    <alternativeName>
        <fullName evidence="8">Palmitoyltransferase</fullName>
    </alternativeName>
</protein>
<comment type="subcellular location">
    <subcellularLocation>
        <location evidence="1">Membrane</location>
        <topology evidence="1">Multi-pass membrane protein</topology>
    </subcellularLocation>
</comment>
<keyword evidence="4 8" id="KW-0812">Transmembrane</keyword>
<comment type="catalytic activity">
    <reaction evidence="8">
        <text>L-cysteinyl-[protein] + hexadecanoyl-CoA = S-hexadecanoyl-L-cysteinyl-[protein] + CoA</text>
        <dbReference type="Rhea" id="RHEA:36683"/>
        <dbReference type="Rhea" id="RHEA-COMP:10131"/>
        <dbReference type="Rhea" id="RHEA-COMP:11032"/>
        <dbReference type="ChEBI" id="CHEBI:29950"/>
        <dbReference type="ChEBI" id="CHEBI:57287"/>
        <dbReference type="ChEBI" id="CHEBI:57379"/>
        <dbReference type="ChEBI" id="CHEBI:74151"/>
        <dbReference type="EC" id="2.3.1.225"/>
    </reaction>
</comment>
<keyword evidence="12" id="KW-1185">Reference proteome</keyword>
<dbReference type="GeneID" id="8248668"/>
<feature type="transmembrane region" description="Helical" evidence="8">
    <location>
        <begin position="96"/>
        <end position="115"/>
    </location>
</feature>
<dbReference type="RefSeq" id="XP_002505492.1">
    <property type="nucleotide sequence ID" value="XM_002505446.1"/>
</dbReference>
<organism evidence="11 12">
    <name type="scientific">Micromonas commoda (strain RCC299 / NOUM17 / CCMP2709)</name>
    <name type="common">Picoplanktonic green alga</name>
    <dbReference type="NCBI Taxonomy" id="296587"/>
    <lineage>
        <taxon>Eukaryota</taxon>
        <taxon>Viridiplantae</taxon>
        <taxon>Chlorophyta</taxon>
        <taxon>Mamiellophyceae</taxon>
        <taxon>Mamiellales</taxon>
        <taxon>Mamiellaceae</taxon>
        <taxon>Micromonas</taxon>
    </lineage>
</organism>
<proteinExistence type="inferred from homology"/>
<dbReference type="Pfam" id="PF01529">
    <property type="entry name" value="DHHC"/>
    <property type="match status" value="1"/>
</dbReference>
<evidence type="ECO:0000256" key="6">
    <source>
        <dbReference type="ARBA" id="ARBA00023136"/>
    </source>
</evidence>
<dbReference type="InterPro" id="IPR001594">
    <property type="entry name" value="Palmitoyltrfase_DHHC"/>
</dbReference>
<dbReference type="InterPro" id="IPR039859">
    <property type="entry name" value="PFA4/ZDH16/20/ERF2-like"/>
</dbReference>
<feature type="transmembrane region" description="Helical" evidence="8">
    <location>
        <begin position="226"/>
        <end position="246"/>
    </location>
</feature>
<dbReference type="Proteomes" id="UP000002009">
    <property type="component" value="Chromosome 13"/>
</dbReference>
<keyword evidence="5 8" id="KW-1133">Transmembrane helix</keyword>
<dbReference type="EMBL" id="CP001331">
    <property type="protein sequence ID" value="ACO66750.1"/>
    <property type="molecule type" value="Genomic_DNA"/>
</dbReference>
<comment type="domain">
    <text evidence="8">The DHHC domain is required for palmitoyltransferase activity.</text>
</comment>
<name>C1EGC0_MICCC</name>
<feature type="region of interest" description="Disordered" evidence="9">
    <location>
        <begin position="139"/>
        <end position="165"/>
    </location>
</feature>
<sequence>MGDRTVLTRHCWGCGTALNVPKLPGGGDSPAFKCVWCEAVNETAPRSRHGRVRRNLEHAFTRWGGRVLVAGVVVIALAVARAPVARFAPVVYPESPAARLAIAALTLALLFNVFFNYYHAVVAEAGSVAHLPRPVNPRPFDDDTWESSESESAMTRGTGIADGPERTDAPEVTRGVFAGCRLCVPCGRAKPRGAHHCRTCRKCVAGMDHHCPFIGNCVGDGNTRHFLLFCLYVALGCGWSVAWAIACARADADGYRAFHDALFDYDAYGKRALAIAGERGGSMDDLAKVNGASAFFQALFAWTYATLKAAKMNVRVAFEQSPAWVNAWAFVCTIGGVICVATAGLFASTLNAVASGETYVEALKSRSSSRGGGGGGGAGRSAGVGMASVGDDDGGELRDVGRGRGVRGGGDDGGDDSCARGCTAAFRCLSGYCPFVTEFCGCCFWFCVPSEFGPAPWSKIGMFHLRQVFGSGHPAFWAMPRASPPQGARGSSQLKKE</sequence>
<dbReference type="GO" id="GO:0019706">
    <property type="term" value="F:protein-cysteine S-palmitoyltransferase activity"/>
    <property type="evidence" value="ECO:0007669"/>
    <property type="project" value="UniProtKB-EC"/>
</dbReference>
<feature type="domain" description="Palmitoyltransferase DHHC" evidence="10">
    <location>
        <begin position="181"/>
        <end position="251"/>
    </location>
</feature>
<evidence type="ECO:0000256" key="7">
    <source>
        <dbReference type="ARBA" id="ARBA00023315"/>
    </source>
</evidence>
<evidence type="ECO:0000256" key="4">
    <source>
        <dbReference type="ARBA" id="ARBA00022692"/>
    </source>
</evidence>
<feature type="region of interest" description="Disordered" evidence="9">
    <location>
        <begin position="388"/>
        <end position="414"/>
    </location>
</feature>
<evidence type="ECO:0000256" key="9">
    <source>
        <dbReference type="SAM" id="MobiDB-lite"/>
    </source>
</evidence>
<accession>C1EGC0</accession>
<feature type="transmembrane region" description="Helical" evidence="8">
    <location>
        <begin position="327"/>
        <end position="347"/>
    </location>
</feature>
<evidence type="ECO:0000259" key="10">
    <source>
        <dbReference type="Pfam" id="PF01529"/>
    </source>
</evidence>
<evidence type="ECO:0000313" key="11">
    <source>
        <dbReference type="EMBL" id="ACO66750.1"/>
    </source>
</evidence>
<gene>
    <name evidence="11" type="ORF">MICPUN_63587</name>
</gene>
<evidence type="ECO:0000256" key="8">
    <source>
        <dbReference type="RuleBase" id="RU079119"/>
    </source>
</evidence>
<evidence type="ECO:0000313" key="12">
    <source>
        <dbReference type="Proteomes" id="UP000002009"/>
    </source>
</evidence>
<evidence type="ECO:0000256" key="1">
    <source>
        <dbReference type="ARBA" id="ARBA00004141"/>
    </source>
</evidence>
<dbReference type="InParanoid" id="C1EGC0"/>
<dbReference type="eggNOG" id="KOG1311">
    <property type="taxonomic scope" value="Eukaryota"/>
</dbReference>
<comment type="similarity">
    <text evidence="2 8">Belongs to the DHHC palmitoyltransferase family.</text>
</comment>
<feature type="transmembrane region" description="Helical" evidence="8">
    <location>
        <begin position="289"/>
        <end position="307"/>
    </location>
</feature>
<keyword evidence="3 8" id="KW-0808">Transferase</keyword>